<evidence type="ECO:0000313" key="7">
    <source>
        <dbReference type="EMBL" id="MCW8084409.1"/>
    </source>
</evidence>
<evidence type="ECO:0000313" key="8">
    <source>
        <dbReference type="Proteomes" id="UP001526430"/>
    </source>
</evidence>
<comment type="caution">
    <text evidence="7">The sequence shown here is derived from an EMBL/GenBank/DDBJ whole genome shotgun (WGS) entry which is preliminary data.</text>
</comment>
<name>A0ABT3NQH6_9PROT</name>
<keyword evidence="3 4" id="KW-0408">Iron</keyword>
<evidence type="ECO:0000256" key="2">
    <source>
        <dbReference type="ARBA" id="ARBA00022723"/>
    </source>
</evidence>
<dbReference type="InterPro" id="IPR036909">
    <property type="entry name" value="Cyt_c-like_dom_sf"/>
</dbReference>
<accession>A0ABT3NQH6</accession>
<keyword evidence="1 4" id="KW-0349">Heme</keyword>
<keyword evidence="8" id="KW-1185">Reference proteome</keyword>
<feature type="compositionally biased region" description="Basic and acidic residues" evidence="5">
    <location>
        <begin position="136"/>
        <end position="147"/>
    </location>
</feature>
<dbReference type="SUPFAM" id="SSF46626">
    <property type="entry name" value="Cytochrome c"/>
    <property type="match status" value="1"/>
</dbReference>
<dbReference type="PROSITE" id="PS51007">
    <property type="entry name" value="CYTC"/>
    <property type="match status" value="1"/>
</dbReference>
<dbReference type="EMBL" id="JAPFQI010000001">
    <property type="protein sequence ID" value="MCW8084409.1"/>
    <property type="molecule type" value="Genomic_DNA"/>
</dbReference>
<evidence type="ECO:0000259" key="6">
    <source>
        <dbReference type="PROSITE" id="PS51007"/>
    </source>
</evidence>
<reference evidence="7 8" key="1">
    <citation type="submission" date="2022-10" db="EMBL/GenBank/DDBJ databases">
        <title>Roseococcus glaciei nov., sp. nov., isolated from glacier.</title>
        <authorList>
            <person name="Liu Q."/>
            <person name="Xin Y.-H."/>
        </authorList>
    </citation>
    <scope>NUCLEOTIDE SEQUENCE [LARGE SCALE GENOMIC DNA]</scope>
    <source>
        <strain evidence="7 8">MDT2-1-1</strain>
    </source>
</reference>
<feature type="region of interest" description="Disordered" evidence="5">
    <location>
        <begin position="123"/>
        <end position="147"/>
    </location>
</feature>
<protein>
    <submittedName>
        <fullName evidence="7">C-type cytochrome</fullName>
    </submittedName>
</protein>
<dbReference type="Gene3D" id="1.10.760.10">
    <property type="entry name" value="Cytochrome c-like domain"/>
    <property type="match status" value="1"/>
</dbReference>
<proteinExistence type="predicted"/>
<dbReference type="Pfam" id="PF00034">
    <property type="entry name" value="Cytochrom_C"/>
    <property type="match status" value="1"/>
</dbReference>
<keyword evidence="2 4" id="KW-0479">Metal-binding</keyword>
<dbReference type="Proteomes" id="UP001526430">
    <property type="component" value="Unassembled WGS sequence"/>
</dbReference>
<dbReference type="InterPro" id="IPR009056">
    <property type="entry name" value="Cyt_c-like_dom"/>
</dbReference>
<feature type="domain" description="Cytochrome c" evidence="6">
    <location>
        <begin position="25"/>
        <end position="116"/>
    </location>
</feature>
<evidence type="ECO:0000256" key="4">
    <source>
        <dbReference type="PROSITE-ProRule" id="PRU00433"/>
    </source>
</evidence>
<sequence>MTLPLLLALAACDAEPPPELRVAGGDAAAGRVVVGERGCGACHVIPGVRGAVSWAGPPLEEWSRRGWLAGRFPNRPDTLVAWLLDPQAMSPGTAMPNLGLTEAEARDAAAFLFSIGAGRAERVPAGMPLAPGDGGPRPDPRIRPRDG</sequence>
<gene>
    <name evidence="7" type="ORF">OF850_02105</name>
</gene>
<evidence type="ECO:0000256" key="1">
    <source>
        <dbReference type="ARBA" id="ARBA00022617"/>
    </source>
</evidence>
<evidence type="ECO:0000256" key="5">
    <source>
        <dbReference type="SAM" id="MobiDB-lite"/>
    </source>
</evidence>
<evidence type="ECO:0000256" key="3">
    <source>
        <dbReference type="ARBA" id="ARBA00023004"/>
    </source>
</evidence>
<organism evidence="7 8">
    <name type="scientific">Sabulicella glaciei</name>
    <dbReference type="NCBI Taxonomy" id="2984948"/>
    <lineage>
        <taxon>Bacteria</taxon>
        <taxon>Pseudomonadati</taxon>
        <taxon>Pseudomonadota</taxon>
        <taxon>Alphaproteobacteria</taxon>
        <taxon>Acetobacterales</taxon>
        <taxon>Acetobacteraceae</taxon>
        <taxon>Sabulicella</taxon>
    </lineage>
</organism>